<keyword evidence="4" id="KW-0808">Transferase</keyword>
<dbReference type="GO" id="GO:0004673">
    <property type="term" value="F:protein histidine kinase activity"/>
    <property type="evidence" value="ECO:0007669"/>
    <property type="project" value="UniProtKB-EC"/>
</dbReference>
<keyword evidence="10" id="KW-1185">Reference proteome</keyword>
<feature type="domain" description="Signal transduction histidine kinase HWE region" evidence="8">
    <location>
        <begin position="176"/>
        <end position="257"/>
    </location>
</feature>
<keyword evidence="5" id="KW-0547">Nucleotide-binding</keyword>
<evidence type="ECO:0000256" key="3">
    <source>
        <dbReference type="ARBA" id="ARBA00022553"/>
    </source>
</evidence>
<keyword evidence="3" id="KW-0597">Phosphoprotein</keyword>
<evidence type="ECO:0000256" key="6">
    <source>
        <dbReference type="ARBA" id="ARBA00022777"/>
    </source>
</evidence>
<gene>
    <name evidence="9" type="ORF">CBW24_10205</name>
</gene>
<dbReference type="AlphaFoldDB" id="A0A291M0U1"/>
<evidence type="ECO:0000256" key="4">
    <source>
        <dbReference type="ARBA" id="ARBA00022679"/>
    </source>
</evidence>
<keyword evidence="7" id="KW-0067">ATP-binding</keyword>
<dbReference type="Pfam" id="PF07536">
    <property type="entry name" value="HWE_HK"/>
    <property type="match status" value="1"/>
</dbReference>
<dbReference type="SMART" id="SM00911">
    <property type="entry name" value="HWE_HK"/>
    <property type="match status" value="1"/>
</dbReference>
<dbReference type="Gene3D" id="3.30.565.10">
    <property type="entry name" value="Histidine kinase-like ATPase, C-terminal domain"/>
    <property type="match status" value="1"/>
</dbReference>
<reference evidence="9 10" key="1">
    <citation type="submission" date="2017-05" db="EMBL/GenBank/DDBJ databases">
        <title>Comparative genomic and metabolic analysis of manganese-oxidizing mechanisms in Celeribater manganoxidans DY25T: its adaption to the environment of polymetallic nodule.</title>
        <authorList>
            <person name="Wang X."/>
        </authorList>
    </citation>
    <scope>NUCLEOTIDE SEQUENCE [LARGE SCALE GENOMIC DNA]</scope>
    <source>
        <strain evidence="9 10">DY25</strain>
    </source>
</reference>
<dbReference type="GO" id="GO:0005524">
    <property type="term" value="F:ATP binding"/>
    <property type="evidence" value="ECO:0007669"/>
    <property type="project" value="UniProtKB-KW"/>
</dbReference>
<evidence type="ECO:0000313" key="10">
    <source>
        <dbReference type="Proteomes" id="UP000219050"/>
    </source>
</evidence>
<keyword evidence="6" id="KW-0418">Kinase</keyword>
<proteinExistence type="predicted"/>
<comment type="catalytic activity">
    <reaction evidence="1">
        <text>ATP + protein L-histidine = ADP + protein N-phospho-L-histidine.</text>
        <dbReference type="EC" id="2.7.13.3"/>
    </reaction>
</comment>
<evidence type="ECO:0000259" key="8">
    <source>
        <dbReference type="SMART" id="SM00911"/>
    </source>
</evidence>
<evidence type="ECO:0000256" key="2">
    <source>
        <dbReference type="ARBA" id="ARBA00012438"/>
    </source>
</evidence>
<organism evidence="9 10">
    <name type="scientific">Pacificitalea manganoxidans</name>
    <dbReference type="NCBI Taxonomy" id="1411902"/>
    <lineage>
        <taxon>Bacteria</taxon>
        <taxon>Pseudomonadati</taxon>
        <taxon>Pseudomonadota</taxon>
        <taxon>Alphaproteobacteria</taxon>
        <taxon>Rhodobacterales</taxon>
        <taxon>Paracoccaceae</taxon>
        <taxon>Pacificitalea</taxon>
    </lineage>
</organism>
<dbReference type="PANTHER" id="PTHR41523">
    <property type="entry name" value="TWO-COMPONENT SYSTEM SENSOR PROTEIN"/>
    <property type="match status" value="1"/>
</dbReference>
<dbReference type="InterPro" id="IPR011102">
    <property type="entry name" value="Sig_transdc_His_kinase_HWE"/>
</dbReference>
<dbReference type="KEGG" id="cmag:CBW24_10205"/>
<evidence type="ECO:0000313" key="9">
    <source>
        <dbReference type="EMBL" id="ATI42345.1"/>
    </source>
</evidence>
<protein>
    <recommendedName>
        <fullName evidence="2">histidine kinase</fullName>
        <ecNumber evidence="2">2.7.13.3</ecNumber>
    </recommendedName>
</protein>
<name>A0A291M0U1_9RHOB</name>
<dbReference type="Proteomes" id="UP000219050">
    <property type="component" value="Chromosome"/>
</dbReference>
<evidence type="ECO:0000256" key="1">
    <source>
        <dbReference type="ARBA" id="ARBA00000085"/>
    </source>
</evidence>
<dbReference type="Gene3D" id="3.30.450.20">
    <property type="entry name" value="PAS domain"/>
    <property type="match status" value="1"/>
</dbReference>
<dbReference type="InterPro" id="IPR036890">
    <property type="entry name" value="HATPase_C_sf"/>
</dbReference>
<accession>A0A291M0U1</accession>
<dbReference type="EMBL" id="CP021404">
    <property type="protein sequence ID" value="ATI42345.1"/>
    <property type="molecule type" value="Genomic_DNA"/>
</dbReference>
<evidence type="ECO:0000256" key="5">
    <source>
        <dbReference type="ARBA" id="ARBA00022741"/>
    </source>
</evidence>
<dbReference type="PANTHER" id="PTHR41523:SF7">
    <property type="entry name" value="HISTIDINE KINASE"/>
    <property type="match status" value="1"/>
</dbReference>
<sequence>MLDRTGPMMLADETTFLIGDDEMSREIATQDWSGTPLGPMSDWPAALRVALGTLLSSKFPKALCWGPELLTFYNDGFRPILGDKHPCMGQPFSQIWAEAWETIGPIADRALQGEATYIEDFPLVINRYGYDEEAFFTFAYSPITDETGAVVGMLDTVVETTAKVRAERSAELRIRELVHRSRNTFSLVSALVKQTHRTARTLQEAEETISQRLNSLINAQAILAGSNSMGAEIESVVSGALAPFRQGSGHVTVSGPPLTIGPEQVIALAMAVHELGTNASKYGALTAPEGHVTITWKIAPAPEAGGEPEFVFSWVETNGPAVTAPERRGFGSFLVGKAFPHAFQGSFEQSYAPEGYHCTMRCGPQNLTVGLVE</sequence>
<dbReference type="EC" id="2.7.13.3" evidence="2"/>
<evidence type="ECO:0000256" key="7">
    <source>
        <dbReference type="ARBA" id="ARBA00022840"/>
    </source>
</evidence>